<evidence type="ECO:0000313" key="3">
    <source>
        <dbReference type="EMBL" id="KKK85555.1"/>
    </source>
</evidence>
<dbReference type="Gene3D" id="3.30.479.30">
    <property type="entry name" value="Band 7 domain"/>
    <property type="match status" value="1"/>
</dbReference>
<dbReference type="InterPro" id="IPR036013">
    <property type="entry name" value="Band_7/SPFH_dom_sf"/>
</dbReference>
<evidence type="ECO:0000259" key="2">
    <source>
        <dbReference type="SMART" id="SM00244"/>
    </source>
</evidence>
<dbReference type="PANTHER" id="PTHR10264:SF19">
    <property type="entry name" value="AT06885P-RELATED"/>
    <property type="match status" value="1"/>
</dbReference>
<sequence>MEWLSSLLEALRDMFPRLHMVEPSEGGIRLTFGKYVKTLKPGWYIFWPVIQSCESINVVPQVVDLRPQSCLTGDMKDVVVSGGVKYKVTDIRKTMFDIADYDKDIQVMSLGIIAEFISKHLFKDINNFDALSECILTGIREEAAGMGLKIMKVYITDIGTNKNIRMMGDSLYTGVENE</sequence>
<dbReference type="InterPro" id="IPR043202">
    <property type="entry name" value="Band-7_stomatin-like"/>
</dbReference>
<protein>
    <recommendedName>
        <fullName evidence="2">Band 7 domain-containing protein</fullName>
    </recommendedName>
</protein>
<accession>A0A0F8ZHP3</accession>
<dbReference type="PANTHER" id="PTHR10264">
    <property type="entry name" value="BAND 7 PROTEIN-RELATED"/>
    <property type="match status" value="1"/>
</dbReference>
<feature type="domain" description="Band 7" evidence="2">
    <location>
        <begin position="16"/>
        <end position="171"/>
    </location>
</feature>
<comment type="similarity">
    <text evidence="1">Belongs to the band 7/mec-2 family.</text>
</comment>
<reference evidence="3" key="1">
    <citation type="journal article" date="2015" name="Nature">
        <title>Complex archaea that bridge the gap between prokaryotes and eukaryotes.</title>
        <authorList>
            <person name="Spang A."/>
            <person name="Saw J.H."/>
            <person name="Jorgensen S.L."/>
            <person name="Zaremba-Niedzwiedzka K."/>
            <person name="Martijn J."/>
            <person name="Lind A.E."/>
            <person name="van Eijk R."/>
            <person name="Schleper C."/>
            <person name="Guy L."/>
            <person name="Ettema T.J."/>
        </authorList>
    </citation>
    <scope>NUCLEOTIDE SEQUENCE</scope>
</reference>
<dbReference type="GO" id="GO:0005886">
    <property type="term" value="C:plasma membrane"/>
    <property type="evidence" value="ECO:0007669"/>
    <property type="project" value="InterPro"/>
</dbReference>
<gene>
    <name evidence="3" type="ORF">LCGC14_2772110</name>
</gene>
<dbReference type="EMBL" id="LAZR01051254">
    <property type="protein sequence ID" value="KKK85555.1"/>
    <property type="molecule type" value="Genomic_DNA"/>
</dbReference>
<dbReference type="Pfam" id="PF01145">
    <property type="entry name" value="Band_7"/>
    <property type="match status" value="1"/>
</dbReference>
<proteinExistence type="inferred from homology"/>
<comment type="caution">
    <text evidence="3">The sequence shown here is derived from an EMBL/GenBank/DDBJ whole genome shotgun (WGS) entry which is preliminary data.</text>
</comment>
<dbReference type="AlphaFoldDB" id="A0A0F8ZHP3"/>
<name>A0A0F8ZHP3_9ZZZZ</name>
<evidence type="ECO:0000256" key="1">
    <source>
        <dbReference type="ARBA" id="ARBA00008164"/>
    </source>
</evidence>
<dbReference type="SMART" id="SM00244">
    <property type="entry name" value="PHB"/>
    <property type="match status" value="1"/>
</dbReference>
<dbReference type="InterPro" id="IPR001107">
    <property type="entry name" value="Band_7"/>
</dbReference>
<dbReference type="SUPFAM" id="SSF117892">
    <property type="entry name" value="Band 7/SPFH domain"/>
    <property type="match status" value="1"/>
</dbReference>
<organism evidence="3">
    <name type="scientific">marine sediment metagenome</name>
    <dbReference type="NCBI Taxonomy" id="412755"/>
    <lineage>
        <taxon>unclassified sequences</taxon>
        <taxon>metagenomes</taxon>
        <taxon>ecological metagenomes</taxon>
    </lineage>
</organism>